<dbReference type="Gene3D" id="2.170.150.70">
    <property type="match status" value="1"/>
</dbReference>
<dbReference type="EMBL" id="UOFF01000453">
    <property type="protein sequence ID" value="VAW57770.1"/>
    <property type="molecule type" value="Genomic_DNA"/>
</dbReference>
<organism evidence="5">
    <name type="scientific">hydrothermal vent metagenome</name>
    <dbReference type="NCBI Taxonomy" id="652676"/>
    <lineage>
        <taxon>unclassified sequences</taxon>
        <taxon>metagenomes</taxon>
        <taxon>ecological metagenomes</taxon>
    </lineage>
</organism>
<dbReference type="PANTHER" id="PTHR28620">
    <property type="entry name" value="CENTROMERE PROTEIN V"/>
    <property type="match status" value="1"/>
</dbReference>
<evidence type="ECO:0000259" key="4">
    <source>
        <dbReference type="PROSITE" id="PS51891"/>
    </source>
</evidence>
<dbReference type="InterPro" id="IPR052355">
    <property type="entry name" value="CENP-V-like"/>
</dbReference>
<dbReference type="GO" id="GO:0016846">
    <property type="term" value="F:carbon-sulfur lyase activity"/>
    <property type="evidence" value="ECO:0007669"/>
    <property type="project" value="InterPro"/>
</dbReference>
<accession>A0A3B0WZB8</accession>
<evidence type="ECO:0000256" key="1">
    <source>
        <dbReference type="ARBA" id="ARBA00005495"/>
    </source>
</evidence>
<dbReference type="PANTHER" id="PTHR28620:SF1">
    <property type="entry name" value="CENP-V_GFA DOMAIN-CONTAINING PROTEIN"/>
    <property type="match status" value="1"/>
</dbReference>
<proteinExistence type="inferred from homology"/>
<feature type="domain" description="CENP-V/GFA" evidence="4">
    <location>
        <begin position="1"/>
        <end position="52"/>
    </location>
</feature>
<dbReference type="AlphaFoldDB" id="A0A3B0WZB8"/>
<dbReference type="InterPro" id="IPR006913">
    <property type="entry name" value="CENP-V/GFA"/>
</dbReference>
<dbReference type="InterPro" id="IPR011057">
    <property type="entry name" value="Mss4-like_sf"/>
</dbReference>
<evidence type="ECO:0000313" key="5">
    <source>
        <dbReference type="EMBL" id="VAW57770.1"/>
    </source>
</evidence>
<feature type="non-terminal residue" evidence="5">
    <location>
        <position position="1"/>
    </location>
</feature>
<keyword evidence="3" id="KW-0862">Zinc</keyword>
<name>A0A3B0WZB8_9ZZZZ</name>
<reference evidence="5" key="1">
    <citation type="submission" date="2018-06" db="EMBL/GenBank/DDBJ databases">
        <authorList>
            <person name="Zhirakovskaya E."/>
        </authorList>
    </citation>
    <scope>NUCLEOTIDE SEQUENCE</scope>
</reference>
<evidence type="ECO:0000256" key="2">
    <source>
        <dbReference type="ARBA" id="ARBA00022723"/>
    </source>
</evidence>
<dbReference type="GO" id="GO:0046872">
    <property type="term" value="F:metal ion binding"/>
    <property type="evidence" value="ECO:0007669"/>
    <property type="project" value="UniProtKB-KW"/>
</dbReference>
<dbReference type="SUPFAM" id="SSF51316">
    <property type="entry name" value="Mss4-like"/>
    <property type="match status" value="1"/>
</dbReference>
<sequence length="63" mass="7314">HEAKHMFCKTCGIKSFYIPRSHPNGISVNLRCIDDSTIKSYSIEHFDGKNWEENAHKLKPLKL</sequence>
<evidence type="ECO:0000256" key="3">
    <source>
        <dbReference type="ARBA" id="ARBA00022833"/>
    </source>
</evidence>
<gene>
    <name evidence="5" type="ORF">MNBD_GAMMA07-2504</name>
</gene>
<comment type="similarity">
    <text evidence="1">Belongs to the Gfa family.</text>
</comment>
<keyword evidence="2" id="KW-0479">Metal-binding</keyword>
<protein>
    <submittedName>
        <fullName evidence="5">Gfa-like protein</fullName>
    </submittedName>
</protein>
<dbReference type="PROSITE" id="PS51891">
    <property type="entry name" value="CENP_V_GFA"/>
    <property type="match status" value="1"/>
</dbReference>